<dbReference type="InterPro" id="IPR003593">
    <property type="entry name" value="AAA+_ATPase"/>
</dbReference>
<feature type="domain" description="AAA+ ATPase" evidence="3">
    <location>
        <begin position="39"/>
        <end position="229"/>
    </location>
</feature>
<evidence type="ECO:0000313" key="4">
    <source>
        <dbReference type="EMBL" id="OBI33196.1"/>
    </source>
</evidence>
<gene>
    <name evidence="4" type="ORF">A5710_01710</name>
</gene>
<evidence type="ECO:0000256" key="1">
    <source>
        <dbReference type="ARBA" id="ARBA00022741"/>
    </source>
</evidence>
<evidence type="ECO:0000256" key="2">
    <source>
        <dbReference type="ARBA" id="ARBA00022840"/>
    </source>
</evidence>
<protein>
    <recommendedName>
        <fullName evidence="3">AAA+ ATPase domain-containing protein</fullName>
    </recommendedName>
</protein>
<dbReference type="SMART" id="SM00382">
    <property type="entry name" value="AAA"/>
    <property type="match status" value="1"/>
</dbReference>
<dbReference type="GO" id="GO:0016887">
    <property type="term" value="F:ATP hydrolysis activity"/>
    <property type="evidence" value="ECO:0007669"/>
    <property type="project" value="InterPro"/>
</dbReference>
<dbReference type="InterPro" id="IPR027417">
    <property type="entry name" value="P-loop_NTPase"/>
</dbReference>
<dbReference type="Proteomes" id="UP000093943">
    <property type="component" value="Unassembled WGS sequence"/>
</dbReference>
<dbReference type="AlphaFoldDB" id="A0A1A2Y7Z0"/>
<comment type="caution">
    <text evidence="4">The sequence shown here is derived from an EMBL/GenBank/DDBJ whole genome shotgun (WGS) entry which is preliminary data.</text>
</comment>
<dbReference type="Pfam" id="PF00005">
    <property type="entry name" value="ABC_tran"/>
    <property type="match status" value="1"/>
</dbReference>
<dbReference type="SUPFAM" id="SSF52540">
    <property type="entry name" value="P-loop containing nucleoside triphosphate hydrolases"/>
    <property type="match status" value="1"/>
</dbReference>
<reference evidence="5" key="1">
    <citation type="submission" date="2016-06" db="EMBL/GenBank/DDBJ databases">
        <authorList>
            <person name="Sutton G."/>
            <person name="Brinkac L."/>
            <person name="Sanka R."/>
            <person name="Adams M."/>
            <person name="Lau E."/>
            <person name="Sam S."/>
            <person name="Sreng N."/>
            <person name="Him V."/>
            <person name="Kerleguer A."/>
            <person name="Cheng S."/>
        </authorList>
    </citation>
    <scope>NUCLEOTIDE SEQUENCE [LARGE SCALE GENOMIC DNA]</scope>
    <source>
        <strain evidence="5">E1876</strain>
    </source>
</reference>
<dbReference type="EMBL" id="LZKG01000024">
    <property type="protein sequence ID" value="OBI33196.1"/>
    <property type="molecule type" value="Genomic_DNA"/>
</dbReference>
<dbReference type="GO" id="GO:0005524">
    <property type="term" value="F:ATP binding"/>
    <property type="evidence" value="ECO:0007669"/>
    <property type="project" value="UniProtKB-KW"/>
</dbReference>
<organism evidence="4 5">
    <name type="scientific">Mycolicibacter sinensis (strain JDM601)</name>
    <name type="common">Mycobacterium sinense</name>
    <dbReference type="NCBI Taxonomy" id="875328"/>
    <lineage>
        <taxon>Bacteria</taxon>
        <taxon>Bacillati</taxon>
        <taxon>Actinomycetota</taxon>
        <taxon>Actinomycetes</taxon>
        <taxon>Mycobacteriales</taxon>
        <taxon>Mycobacteriaceae</taxon>
        <taxon>Mycolicibacter</taxon>
    </lineage>
</organism>
<evidence type="ECO:0000259" key="3">
    <source>
        <dbReference type="SMART" id="SM00382"/>
    </source>
</evidence>
<evidence type="ECO:0000313" key="5">
    <source>
        <dbReference type="Proteomes" id="UP000093943"/>
    </source>
</evidence>
<accession>A0A1A2Y7Z0</accession>
<dbReference type="OrthoDB" id="4927383at2"/>
<name>A0A1A2Y7Z0_MYCSD</name>
<proteinExistence type="predicted"/>
<keyword evidence="1" id="KW-0547">Nucleotide-binding</keyword>
<sequence length="244" mass="26051">MPEEAKAPEEKPVAVRARGISMTGPWGRVFGPLDLDIEAGGVTVLVGPPGSGRTALLMNLAGRMKPSTGTVAVLGHDKPRDIFGVSALAGVEQLDAIFESVTVRDLITEQLRWDAPWYRLVPRAGETERDAVCRPVFGELPLPQLHAYVEQLDELTGLLLRIALANTARPPLLVVGSIDQVTSDRDRATLIGRLVALGEQQTVITASANAVPEGSGVAAQIHVEHLEPAEPAHSSHGRHEKGDE</sequence>
<dbReference type="Gene3D" id="3.40.50.300">
    <property type="entry name" value="P-loop containing nucleotide triphosphate hydrolases"/>
    <property type="match status" value="1"/>
</dbReference>
<dbReference type="InterPro" id="IPR003439">
    <property type="entry name" value="ABC_transporter-like_ATP-bd"/>
</dbReference>
<keyword evidence="2" id="KW-0067">ATP-binding</keyword>
<dbReference type="RefSeq" id="WP_064920657.1">
    <property type="nucleotide sequence ID" value="NZ_LZJK01000039.1"/>
</dbReference>